<feature type="compositionally biased region" description="Polar residues" evidence="5">
    <location>
        <begin position="142"/>
        <end position="157"/>
    </location>
</feature>
<dbReference type="GO" id="GO:0005654">
    <property type="term" value="C:nucleoplasm"/>
    <property type="evidence" value="ECO:0007669"/>
    <property type="project" value="TreeGrafter"/>
</dbReference>
<evidence type="ECO:0000256" key="4">
    <source>
        <dbReference type="ARBA" id="ARBA00023242"/>
    </source>
</evidence>
<keyword evidence="3" id="KW-0508">mRNA splicing</keyword>
<name>A0AAW1HMM6_SAPOF</name>
<gene>
    <name evidence="8" type="ORF">RND81_11G117200</name>
</gene>
<evidence type="ECO:0000256" key="1">
    <source>
        <dbReference type="ARBA" id="ARBA00004123"/>
    </source>
</evidence>
<evidence type="ECO:0000313" key="8">
    <source>
        <dbReference type="EMBL" id="KAK9677029.1"/>
    </source>
</evidence>
<feature type="region of interest" description="Disordered" evidence="5">
    <location>
        <begin position="338"/>
        <end position="367"/>
    </location>
</feature>
<dbReference type="GO" id="GO:0003723">
    <property type="term" value="F:RNA binding"/>
    <property type="evidence" value="ECO:0007669"/>
    <property type="project" value="InterPro"/>
</dbReference>
<keyword evidence="9" id="KW-1185">Reference proteome</keyword>
<dbReference type="Pfam" id="PF01585">
    <property type="entry name" value="G-patch"/>
    <property type="match status" value="1"/>
</dbReference>
<dbReference type="SMART" id="SM00443">
    <property type="entry name" value="G_patch"/>
    <property type="match status" value="1"/>
</dbReference>
<comment type="subcellular location">
    <subcellularLocation>
        <location evidence="1">Nucleus</location>
    </subcellularLocation>
</comment>
<comment type="caution">
    <text evidence="8">The sequence shown here is derived from an EMBL/GenBank/DDBJ whole genome shotgun (WGS) entry which is preliminary data.</text>
</comment>
<dbReference type="PANTHER" id="PTHR23340:SF0">
    <property type="entry name" value="SURP AND G-PATCH DOMAIN-CONTAINING PROTEIN 1 ISOFORM X1"/>
    <property type="match status" value="1"/>
</dbReference>
<protein>
    <recommendedName>
        <fullName evidence="10">SURP and G-patch domain-containing protein 1-like protein</fullName>
    </recommendedName>
</protein>
<dbReference type="GO" id="GO:0006397">
    <property type="term" value="P:mRNA processing"/>
    <property type="evidence" value="ECO:0007669"/>
    <property type="project" value="UniProtKB-KW"/>
</dbReference>
<dbReference type="InterPro" id="IPR000061">
    <property type="entry name" value="Surp"/>
</dbReference>
<dbReference type="InterPro" id="IPR035967">
    <property type="entry name" value="SWAP/Surp_sf"/>
</dbReference>
<accession>A0AAW1HMM6</accession>
<dbReference type="GO" id="GO:0008380">
    <property type="term" value="P:RNA splicing"/>
    <property type="evidence" value="ECO:0007669"/>
    <property type="project" value="UniProtKB-KW"/>
</dbReference>
<organism evidence="8 9">
    <name type="scientific">Saponaria officinalis</name>
    <name type="common">Common soapwort</name>
    <name type="synonym">Lychnis saponaria</name>
    <dbReference type="NCBI Taxonomy" id="3572"/>
    <lineage>
        <taxon>Eukaryota</taxon>
        <taxon>Viridiplantae</taxon>
        <taxon>Streptophyta</taxon>
        <taxon>Embryophyta</taxon>
        <taxon>Tracheophyta</taxon>
        <taxon>Spermatophyta</taxon>
        <taxon>Magnoliopsida</taxon>
        <taxon>eudicotyledons</taxon>
        <taxon>Gunneridae</taxon>
        <taxon>Pentapetalae</taxon>
        <taxon>Caryophyllales</taxon>
        <taxon>Caryophyllaceae</taxon>
        <taxon>Caryophylleae</taxon>
        <taxon>Saponaria</taxon>
    </lineage>
</organism>
<dbReference type="SUPFAM" id="SSF109905">
    <property type="entry name" value="Surp module (SWAP domain)"/>
    <property type="match status" value="1"/>
</dbReference>
<proteinExistence type="predicted"/>
<feature type="domain" description="G-patch" evidence="7">
    <location>
        <begin position="404"/>
        <end position="451"/>
    </location>
</feature>
<feature type="region of interest" description="Disordered" evidence="5">
    <location>
        <begin position="204"/>
        <end position="245"/>
    </location>
</feature>
<dbReference type="Proteomes" id="UP001443914">
    <property type="component" value="Unassembled WGS sequence"/>
</dbReference>
<dbReference type="InterPro" id="IPR040169">
    <property type="entry name" value="SUGP1/2"/>
</dbReference>
<dbReference type="AlphaFoldDB" id="A0AAW1HMM6"/>
<dbReference type="PANTHER" id="PTHR23340">
    <property type="entry name" value="ARGININE/SERINE RICH SPLICING FACTOR SF4/14"/>
    <property type="match status" value="1"/>
</dbReference>
<evidence type="ECO:0000259" key="7">
    <source>
        <dbReference type="PROSITE" id="PS50174"/>
    </source>
</evidence>
<keyword evidence="4" id="KW-0539">Nucleus</keyword>
<feature type="compositionally biased region" description="Basic and acidic residues" evidence="5">
    <location>
        <begin position="159"/>
        <end position="168"/>
    </location>
</feature>
<dbReference type="EMBL" id="JBDFQZ010000011">
    <property type="protein sequence ID" value="KAK9677029.1"/>
    <property type="molecule type" value="Genomic_DNA"/>
</dbReference>
<feature type="domain" description="SURP motif" evidence="6">
    <location>
        <begin position="248"/>
        <end position="291"/>
    </location>
</feature>
<evidence type="ECO:0000256" key="5">
    <source>
        <dbReference type="SAM" id="MobiDB-lite"/>
    </source>
</evidence>
<evidence type="ECO:0000256" key="3">
    <source>
        <dbReference type="ARBA" id="ARBA00023187"/>
    </source>
</evidence>
<keyword evidence="2" id="KW-0507">mRNA processing</keyword>
<feature type="compositionally biased region" description="Basic and acidic residues" evidence="5">
    <location>
        <begin position="338"/>
        <end position="349"/>
    </location>
</feature>
<dbReference type="PROSITE" id="PS50174">
    <property type="entry name" value="G_PATCH"/>
    <property type="match status" value="1"/>
</dbReference>
<feature type="compositionally biased region" description="Basic residues" evidence="5">
    <location>
        <begin position="209"/>
        <end position="220"/>
    </location>
</feature>
<evidence type="ECO:0000259" key="6">
    <source>
        <dbReference type="PROSITE" id="PS50128"/>
    </source>
</evidence>
<dbReference type="Pfam" id="PF01805">
    <property type="entry name" value="Surp"/>
    <property type="match status" value="1"/>
</dbReference>
<reference evidence="8" key="1">
    <citation type="submission" date="2024-03" db="EMBL/GenBank/DDBJ databases">
        <title>WGS assembly of Saponaria officinalis var. Norfolk2.</title>
        <authorList>
            <person name="Jenkins J."/>
            <person name="Shu S."/>
            <person name="Grimwood J."/>
            <person name="Barry K."/>
            <person name="Goodstein D."/>
            <person name="Schmutz J."/>
            <person name="Leebens-Mack J."/>
            <person name="Osbourn A."/>
        </authorList>
    </citation>
    <scope>NUCLEOTIDE SEQUENCE [LARGE SCALE GENOMIC DNA]</scope>
    <source>
        <strain evidence="8">JIC</strain>
    </source>
</reference>
<dbReference type="SMART" id="SM00648">
    <property type="entry name" value="SWAP"/>
    <property type="match status" value="1"/>
</dbReference>
<feature type="region of interest" description="Disordered" evidence="5">
    <location>
        <begin position="131"/>
        <end position="168"/>
    </location>
</feature>
<dbReference type="Gene3D" id="1.10.10.790">
    <property type="entry name" value="Surp module"/>
    <property type="match status" value="1"/>
</dbReference>
<dbReference type="InterPro" id="IPR000467">
    <property type="entry name" value="G_patch_dom"/>
</dbReference>
<evidence type="ECO:0008006" key="10">
    <source>
        <dbReference type="Google" id="ProtNLM"/>
    </source>
</evidence>
<dbReference type="PROSITE" id="PS50128">
    <property type="entry name" value="SURP"/>
    <property type="match status" value="1"/>
</dbReference>
<evidence type="ECO:0000256" key="2">
    <source>
        <dbReference type="ARBA" id="ARBA00022664"/>
    </source>
</evidence>
<evidence type="ECO:0000313" key="9">
    <source>
        <dbReference type="Proteomes" id="UP001443914"/>
    </source>
</evidence>
<feature type="compositionally biased region" description="Polar residues" evidence="5">
    <location>
        <begin position="221"/>
        <end position="231"/>
    </location>
</feature>
<sequence>MEGIGGRGRGGKGRDSISLVWLAIKGRRDLKGEEFGGIHFLSSKLKHNPSIIGRIWREIVTKRACSIHPPPPFLHFPFPPSPSLPFPSYFSIQTRPISKWIFSWIGECLLAYFANDGSFMERFKQLQQETQKAAAAEDSRTGTDVTNSTPTRSSGKTGTEFKHSDVRKTVPASSGSKLAFSLKQKSKLVVPAVNLSEEDDDVDRDIRNARGRASAKRQRMGRSNISESSSTKADVAPPSPSDPAVKKVADRLASFAAKNGRQIEDITRQKNPGNTPFRFLFDPHCTEYKYYEYRFQEEEKALAKTKDIRIGQSGVADSSQSEADPIAMMEYYAKKAAAEEKKKAPKQSDDEMPPPTSLQASGKRGHHMGDYIPLEELESFMAKCDDVAAQKAAKEAADKAKIQADNVGHKLLSKMGWREGEGLGSSRKGIADPIQAGNVKKDHLGVGAQQPGEVTPEDDIYEQYKKRIMLGYCHRHNPLNNPRKAYY</sequence>